<gene>
    <name evidence="1" type="ORF">AYR66_11460</name>
</gene>
<accession>A0A254TBJ4</accession>
<name>A0A254TBJ4_9BURK</name>
<organism evidence="1 2">
    <name type="scientific">Noviherbaspirillum denitrificans</name>
    <dbReference type="NCBI Taxonomy" id="1968433"/>
    <lineage>
        <taxon>Bacteria</taxon>
        <taxon>Pseudomonadati</taxon>
        <taxon>Pseudomonadota</taxon>
        <taxon>Betaproteobacteria</taxon>
        <taxon>Burkholderiales</taxon>
        <taxon>Oxalobacteraceae</taxon>
        <taxon>Noviherbaspirillum</taxon>
    </lineage>
</organism>
<sequence>MDLYIYYRVRGDNAPALHARVTAMQQRIANGVAVALKRRPEEKDGLQTWMEVYLAVPEGFEAILQDAVAKDGLAGLIEGPRHTEHFVDIPACA</sequence>
<protein>
    <recommendedName>
        <fullName evidence="3">DUF4936 domain-containing protein</fullName>
    </recommendedName>
</protein>
<dbReference type="RefSeq" id="WP_088706915.1">
    <property type="nucleotide sequence ID" value="NZ_LSTO01000001.1"/>
</dbReference>
<reference evidence="1 2" key="1">
    <citation type="submission" date="2016-02" db="EMBL/GenBank/DDBJ databases">
        <authorList>
            <person name="Wen L."/>
            <person name="He K."/>
            <person name="Yang H."/>
        </authorList>
    </citation>
    <scope>NUCLEOTIDE SEQUENCE [LARGE SCALE GENOMIC DNA]</scope>
    <source>
        <strain evidence="1 2">TSA40</strain>
    </source>
</reference>
<dbReference type="OrthoDB" id="8527613at2"/>
<comment type="caution">
    <text evidence="1">The sequence shown here is derived from an EMBL/GenBank/DDBJ whole genome shotgun (WGS) entry which is preliminary data.</text>
</comment>
<dbReference type="EMBL" id="LSTO01000001">
    <property type="protein sequence ID" value="OWW20020.1"/>
    <property type="molecule type" value="Genomic_DNA"/>
</dbReference>
<evidence type="ECO:0000313" key="2">
    <source>
        <dbReference type="Proteomes" id="UP000197535"/>
    </source>
</evidence>
<dbReference type="Proteomes" id="UP000197535">
    <property type="component" value="Unassembled WGS sequence"/>
</dbReference>
<keyword evidence="2" id="KW-1185">Reference proteome</keyword>
<dbReference type="Pfam" id="PF16290">
    <property type="entry name" value="DUF4936"/>
    <property type="match status" value="1"/>
</dbReference>
<evidence type="ECO:0008006" key="3">
    <source>
        <dbReference type="Google" id="ProtNLM"/>
    </source>
</evidence>
<evidence type="ECO:0000313" key="1">
    <source>
        <dbReference type="EMBL" id="OWW20020.1"/>
    </source>
</evidence>
<dbReference type="AlphaFoldDB" id="A0A254TBJ4"/>
<proteinExistence type="predicted"/>
<dbReference type="InterPro" id="IPR032556">
    <property type="entry name" value="DUF4936"/>
</dbReference>